<keyword evidence="5 8" id="KW-0812">Transmembrane</keyword>
<dbReference type="InterPro" id="IPR035906">
    <property type="entry name" value="MetI-like_sf"/>
</dbReference>
<organism evidence="10 11">
    <name type="scientific">Candidatus Ichthyocystis hellenicum</name>
    <dbReference type="NCBI Taxonomy" id="1561003"/>
    <lineage>
        <taxon>Bacteria</taxon>
        <taxon>Pseudomonadati</taxon>
        <taxon>Pseudomonadota</taxon>
        <taxon>Betaproteobacteria</taxon>
        <taxon>Burkholderiales</taxon>
        <taxon>Candidatus Ichthyocystis</taxon>
    </lineage>
</organism>
<feature type="transmembrane region" description="Helical" evidence="8">
    <location>
        <begin position="59"/>
        <end position="86"/>
    </location>
</feature>
<dbReference type="RefSeq" id="WP_092343865.1">
    <property type="nucleotide sequence ID" value="NZ_LN906597.1"/>
</dbReference>
<evidence type="ECO:0000313" key="10">
    <source>
        <dbReference type="EMBL" id="CUT17892.1"/>
    </source>
</evidence>
<comment type="similarity">
    <text evidence="2">Belongs to the binding-protein-dependent transport system permease family. HisMQ subfamily.</text>
</comment>
<dbReference type="Proteomes" id="UP000198651">
    <property type="component" value="Chromosome I"/>
</dbReference>
<dbReference type="InterPro" id="IPR043429">
    <property type="entry name" value="ArtM/GltK/GlnP/TcyL/YhdX-like"/>
</dbReference>
<feature type="transmembrane region" description="Helical" evidence="8">
    <location>
        <begin position="20"/>
        <end position="47"/>
    </location>
</feature>
<dbReference type="CDD" id="cd06261">
    <property type="entry name" value="TM_PBP2"/>
    <property type="match status" value="1"/>
</dbReference>
<comment type="subcellular location">
    <subcellularLocation>
        <location evidence="1">Cell inner membrane</location>
        <topology evidence="1">Multi-pass membrane protein</topology>
    </subcellularLocation>
    <subcellularLocation>
        <location evidence="8">Cell membrane</location>
        <topology evidence="8">Multi-pass membrane protein</topology>
    </subcellularLocation>
</comment>
<evidence type="ECO:0000313" key="11">
    <source>
        <dbReference type="Proteomes" id="UP000198651"/>
    </source>
</evidence>
<feature type="transmembrane region" description="Helical" evidence="8">
    <location>
        <begin position="203"/>
        <end position="225"/>
    </location>
</feature>
<evidence type="ECO:0000256" key="4">
    <source>
        <dbReference type="ARBA" id="ARBA00022475"/>
    </source>
</evidence>
<evidence type="ECO:0000256" key="1">
    <source>
        <dbReference type="ARBA" id="ARBA00004429"/>
    </source>
</evidence>
<evidence type="ECO:0000256" key="2">
    <source>
        <dbReference type="ARBA" id="ARBA00010072"/>
    </source>
</evidence>
<evidence type="ECO:0000256" key="6">
    <source>
        <dbReference type="ARBA" id="ARBA00022989"/>
    </source>
</evidence>
<evidence type="ECO:0000256" key="8">
    <source>
        <dbReference type="RuleBase" id="RU363032"/>
    </source>
</evidence>
<dbReference type="PROSITE" id="PS50928">
    <property type="entry name" value="ABC_TM1"/>
    <property type="match status" value="1"/>
</dbReference>
<feature type="transmembrane region" description="Helical" evidence="8">
    <location>
        <begin position="106"/>
        <end position="129"/>
    </location>
</feature>
<dbReference type="Gene3D" id="1.10.3720.10">
    <property type="entry name" value="MetI-like"/>
    <property type="match status" value="1"/>
</dbReference>
<keyword evidence="11" id="KW-1185">Reference proteome</keyword>
<dbReference type="InterPro" id="IPR010065">
    <property type="entry name" value="AA_ABC_transptr_permease_3TM"/>
</dbReference>
<feature type="domain" description="ABC transmembrane type-1" evidence="9">
    <location>
        <begin position="28"/>
        <end position="225"/>
    </location>
</feature>
<keyword evidence="7 8" id="KW-0472">Membrane</keyword>
<dbReference type="PATRIC" id="fig|1561003.3.peg.1107"/>
<evidence type="ECO:0000256" key="7">
    <source>
        <dbReference type="ARBA" id="ARBA00023136"/>
    </source>
</evidence>
<accession>A0A0S4M8Y1</accession>
<dbReference type="NCBIfam" id="TIGR01726">
    <property type="entry name" value="HEQRo_perm_3TM"/>
    <property type="match status" value="1"/>
</dbReference>
<dbReference type="EMBL" id="LN906597">
    <property type="protein sequence ID" value="CUT17892.1"/>
    <property type="molecule type" value="Genomic_DNA"/>
</dbReference>
<reference evidence="11" key="1">
    <citation type="submission" date="2015-11" db="EMBL/GenBank/DDBJ databases">
        <authorList>
            <person name="Seth-Smith H.M.B."/>
        </authorList>
    </citation>
    <scope>NUCLEOTIDE SEQUENCE [LARGE SCALE GENOMIC DNA]</scope>
    <source>
        <strain evidence="11">2013Ark11</strain>
    </source>
</reference>
<dbReference type="InterPro" id="IPR000515">
    <property type="entry name" value="MetI-like"/>
</dbReference>
<evidence type="ECO:0000259" key="9">
    <source>
        <dbReference type="PROSITE" id="PS50928"/>
    </source>
</evidence>
<sequence>MQYNWDWLFFLKEGYDGHIYGNLILVGLGYTIAVATSSFALAFVLGTAVGVMATIRNKFVSLIAIFYINIFRNIPLLVQLFLWFFVVPEFLSPDTGDWLKQNVSPIFFGIIGLSFFTSSRLAVQIKAGIDSLPEGMRNAGRALGMKRFQIYKYILLPAALRMIIPSITSEAMNNIKNSSVTYAIGVTEIYFQYKQLIEKTSQIVEITCIVTGLYFLLNFVTFLVLQSIEKKLTIPGLISHSNEDQL</sequence>
<keyword evidence="3 8" id="KW-0813">Transport</keyword>
<keyword evidence="4" id="KW-1003">Cell membrane</keyword>
<protein>
    <submittedName>
        <fullName evidence="10">Glutamine transport system permease protein</fullName>
    </submittedName>
</protein>
<dbReference type="GO" id="GO:0006865">
    <property type="term" value="P:amino acid transport"/>
    <property type="evidence" value="ECO:0007669"/>
    <property type="project" value="TreeGrafter"/>
</dbReference>
<dbReference type="PANTHER" id="PTHR30614">
    <property type="entry name" value="MEMBRANE COMPONENT OF AMINO ACID ABC TRANSPORTER"/>
    <property type="match status" value="1"/>
</dbReference>
<name>A0A0S4M8Y1_9BURK</name>
<dbReference type="GO" id="GO:0043190">
    <property type="term" value="C:ATP-binding cassette (ABC) transporter complex"/>
    <property type="evidence" value="ECO:0007669"/>
    <property type="project" value="InterPro"/>
</dbReference>
<dbReference type="OrthoDB" id="6534575at2"/>
<proteinExistence type="inferred from homology"/>
<dbReference type="SUPFAM" id="SSF161098">
    <property type="entry name" value="MetI-like"/>
    <property type="match status" value="1"/>
</dbReference>
<dbReference type="PANTHER" id="PTHR30614:SF42">
    <property type="entry name" value="GLUTAMATE_ASPARTATE IMPORT PERMEASE PROTEIN GLTJ"/>
    <property type="match status" value="1"/>
</dbReference>
<dbReference type="STRING" id="1561003.Ark11_1079"/>
<dbReference type="GO" id="GO:0022857">
    <property type="term" value="F:transmembrane transporter activity"/>
    <property type="evidence" value="ECO:0007669"/>
    <property type="project" value="InterPro"/>
</dbReference>
<evidence type="ECO:0000256" key="3">
    <source>
        <dbReference type="ARBA" id="ARBA00022448"/>
    </source>
</evidence>
<dbReference type="AlphaFoldDB" id="A0A0S4M8Y1"/>
<gene>
    <name evidence="10" type="primary">gltJ</name>
    <name evidence="10" type="ORF">Ark11_1079</name>
</gene>
<dbReference type="Pfam" id="PF00528">
    <property type="entry name" value="BPD_transp_1"/>
    <property type="match status" value="1"/>
</dbReference>
<evidence type="ECO:0000256" key="5">
    <source>
        <dbReference type="ARBA" id="ARBA00022692"/>
    </source>
</evidence>
<keyword evidence="6 8" id="KW-1133">Transmembrane helix</keyword>